<dbReference type="EMBL" id="CP007142">
    <property type="protein sequence ID" value="AJQ95743.1"/>
    <property type="molecule type" value="Genomic_DNA"/>
</dbReference>
<reference evidence="2 3" key="1">
    <citation type="submission" date="2014-01" db="EMBL/GenBank/DDBJ databases">
        <title>Full genme sequencing of cellulolytic bacterium Gynuella sunshinyii YC6258T gen. nov., sp. nov.</title>
        <authorList>
            <person name="Khan H."/>
            <person name="Chung E.J."/>
            <person name="Chung Y.R."/>
        </authorList>
    </citation>
    <scope>NUCLEOTIDE SEQUENCE [LARGE SCALE GENOMIC DNA]</scope>
    <source>
        <strain evidence="2 3">YC6258</strain>
    </source>
</reference>
<keyword evidence="1" id="KW-0812">Transmembrane</keyword>
<name>A0A0C5VQT9_9GAMM</name>
<keyword evidence="1" id="KW-0472">Membrane</keyword>
<evidence type="ECO:0000313" key="2">
    <source>
        <dbReference type="EMBL" id="AJQ95743.1"/>
    </source>
</evidence>
<organism evidence="2 3">
    <name type="scientific">Gynuella sunshinyii YC6258</name>
    <dbReference type="NCBI Taxonomy" id="1445510"/>
    <lineage>
        <taxon>Bacteria</taxon>
        <taxon>Pseudomonadati</taxon>
        <taxon>Pseudomonadota</taxon>
        <taxon>Gammaproteobacteria</taxon>
        <taxon>Oceanospirillales</taxon>
        <taxon>Saccharospirillaceae</taxon>
        <taxon>Gynuella</taxon>
    </lineage>
</organism>
<keyword evidence="1" id="KW-1133">Transmembrane helix</keyword>
<sequence length="141" mass="15460">MVEEKQNVKPSRFNAVIKSLIISVGGYFTTYLVFAVVYTSNRVFGGDFDIDTPDPEKAKWKIINFIVGMIFPFLAGYYYGRKNKGVETHSHYILAIGTGVYVFYLAEGQANMLTVVALSLASVAVVLGGFKLASKSTQVGL</sequence>
<dbReference type="RefSeq" id="WP_044617943.1">
    <property type="nucleotide sequence ID" value="NZ_CP007142.1"/>
</dbReference>
<dbReference type="AlphaFoldDB" id="A0A0C5VQT9"/>
<dbReference type="HOGENOM" id="CLU_1822623_0_0_6"/>
<feature type="transmembrane region" description="Helical" evidence="1">
    <location>
        <begin position="112"/>
        <end position="133"/>
    </location>
</feature>
<dbReference type="KEGG" id="gsn:YC6258_03707"/>
<feature type="transmembrane region" description="Helical" evidence="1">
    <location>
        <begin position="91"/>
        <end position="106"/>
    </location>
</feature>
<evidence type="ECO:0000313" key="3">
    <source>
        <dbReference type="Proteomes" id="UP000032266"/>
    </source>
</evidence>
<accession>A0A0C5VQT9</accession>
<protein>
    <submittedName>
        <fullName evidence="2">Uncharacterized protein</fullName>
    </submittedName>
</protein>
<evidence type="ECO:0000256" key="1">
    <source>
        <dbReference type="SAM" id="Phobius"/>
    </source>
</evidence>
<feature type="transmembrane region" description="Helical" evidence="1">
    <location>
        <begin position="60"/>
        <end position="79"/>
    </location>
</feature>
<dbReference type="Proteomes" id="UP000032266">
    <property type="component" value="Chromosome"/>
</dbReference>
<feature type="transmembrane region" description="Helical" evidence="1">
    <location>
        <begin position="20"/>
        <end position="40"/>
    </location>
</feature>
<keyword evidence="3" id="KW-1185">Reference proteome</keyword>
<proteinExistence type="predicted"/>
<gene>
    <name evidence="2" type="ORF">YC6258_03707</name>
</gene>